<keyword evidence="1" id="KW-0732">Signal</keyword>
<dbReference type="PROSITE" id="PS50983">
    <property type="entry name" value="FE_B12_PBP"/>
    <property type="match status" value="1"/>
</dbReference>
<dbReference type="InterPro" id="IPR050902">
    <property type="entry name" value="ABC_Transporter_SBP"/>
</dbReference>
<evidence type="ECO:0000313" key="4">
    <source>
        <dbReference type="Proteomes" id="UP000483035"/>
    </source>
</evidence>
<reference evidence="3 4" key="1">
    <citation type="submission" date="2019-12" db="EMBL/GenBank/DDBJ databases">
        <title>Rhizobium genotypes associated with high levels of biological nitrogen fixation by grain legumes in a temperate-maritime cropping system.</title>
        <authorList>
            <person name="Maluk M."/>
            <person name="Francesc Ferrando Molina F."/>
            <person name="Lopez Del Egido L."/>
            <person name="Lafos M."/>
            <person name="Langarica-Fuentes A."/>
            <person name="Gebre Yohannes G."/>
            <person name="Young M.W."/>
            <person name="Martin P."/>
            <person name="Gantlett R."/>
            <person name="Kenicer G."/>
            <person name="Hawes C."/>
            <person name="Begg G.S."/>
            <person name="Quilliam R.S."/>
            <person name="Squire G.R."/>
            <person name="Poole P.S."/>
            <person name="Young P.W."/>
            <person name="Iannetta P.M."/>
            <person name="James E.K."/>
        </authorList>
    </citation>
    <scope>NUCLEOTIDE SEQUENCE [LARGE SCALE GENOMIC DNA]</scope>
    <source>
        <strain evidence="3 4">JHI1118</strain>
    </source>
</reference>
<dbReference type="RefSeq" id="WP_163989095.1">
    <property type="nucleotide sequence ID" value="NZ_WUEY01000010.1"/>
</dbReference>
<organism evidence="3 4">
    <name type="scientific">Rhizobium lusitanum</name>
    <dbReference type="NCBI Taxonomy" id="293958"/>
    <lineage>
        <taxon>Bacteria</taxon>
        <taxon>Pseudomonadati</taxon>
        <taxon>Pseudomonadota</taxon>
        <taxon>Alphaproteobacteria</taxon>
        <taxon>Hyphomicrobiales</taxon>
        <taxon>Rhizobiaceae</taxon>
        <taxon>Rhizobium/Agrobacterium group</taxon>
        <taxon>Rhizobium</taxon>
    </lineage>
</organism>
<feature type="domain" description="Fe/B12 periplasmic-binding" evidence="2">
    <location>
        <begin position="44"/>
        <end position="316"/>
    </location>
</feature>
<evidence type="ECO:0000256" key="1">
    <source>
        <dbReference type="SAM" id="SignalP"/>
    </source>
</evidence>
<dbReference type="Gene3D" id="3.40.50.1980">
    <property type="entry name" value="Nitrogenase molybdenum iron protein domain"/>
    <property type="match status" value="2"/>
</dbReference>
<proteinExistence type="predicted"/>
<name>A0A6L9UD56_9HYPH</name>
<evidence type="ECO:0000259" key="2">
    <source>
        <dbReference type="PROSITE" id="PS50983"/>
    </source>
</evidence>
<dbReference type="PANTHER" id="PTHR30535">
    <property type="entry name" value="VITAMIN B12-BINDING PROTEIN"/>
    <property type="match status" value="1"/>
</dbReference>
<dbReference type="InterPro" id="IPR002491">
    <property type="entry name" value="ABC_transptr_periplasmic_BD"/>
</dbReference>
<dbReference type="EMBL" id="WUEY01000010">
    <property type="protein sequence ID" value="NEI72110.1"/>
    <property type="molecule type" value="Genomic_DNA"/>
</dbReference>
<dbReference type="GO" id="GO:0071281">
    <property type="term" value="P:cellular response to iron ion"/>
    <property type="evidence" value="ECO:0007669"/>
    <property type="project" value="TreeGrafter"/>
</dbReference>
<sequence length="363" mass="39678">MRKLGFAGLLATLSLLVGTCAHAEEIKVTDLTGKTITLQKPAERIIAFPVPMASMVIALDQSADRLIAAHPEAYSAIEQGILGEFFPKAKALGTGILAGGAAQGSKPNVEAIAALQPDLVLQWAHAGNDNIAPLVNAGLNTAIVISGDDDTYVQQSLTMLGQAIGKPERAKMINDWHNDVIGKLQAGLKGVAEDKKPKVAYFFYSVDKLWTVGNNYHDGWQILLAGGRNAAADIDKWKQVSVEQVAEWNPEVIFISTFEDKASVKRFYDDPVLGLTDAAKNKRVYQMPMGGYRWDPGSAESPLGWMWLADILQPDLFNFDLRAEVKNWYPKLYGQTPTDKQIDAILRMDMNAGAKGYERFAAK</sequence>
<gene>
    <name evidence="3" type="ORF">GR212_21220</name>
</gene>
<accession>A0A6L9UD56</accession>
<feature type="chain" id="PRO_5027091475" evidence="1">
    <location>
        <begin position="24"/>
        <end position="363"/>
    </location>
</feature>
<dbReference type="Proteomes" id="UP000483035">
    <property type="component" value="Unassembled WGS sequence"/>
</dbReference>
<dbReference type="PANTHER" id="PTHR30535:SF34">
    <property type="entry name" value="MOLYBDATE-BINDING PROTEIN MOLA"/>
    <property type="match status" value="1"/>
</dbReference>
<dbReference type="Gene3D" id="1.20.58.2180">
    <property type="match status" value="1"/>
</dbReference>
<dbReference type="SUPFAM" id="SSF53807">
    <property type="entry name" value="Helical backbone' metal receptor"/>
    <property type="match status" value="1"/>
</dbReference>
<dbReference type="Pfam" id="PF01497">
    <property type="entry name" value="Peripla_BP_2"/>
    <property type="match status" value="1"/>
</dbReference>
<protein>
    <submittedName>
        <fullName evidence="3">ABC transporter substrate-binding protein</fullName>
    </submittedName>
</protein>
<evidence type="ECO:0000313" key="3">
    <source>
        <dbReference type="EMBL" id="NEI72110.1"/>
    </source>
</evidence>
<comment type="caution">
    <text evidence="3">The sequence shown here is derived from an EMBL/GenBank/DDBJ whole genome shotgun (WGS) entry which is preliminary data.</text>
</comment>
<dbReference type="AlphaFoldDB" id="A0A6L9UD56"/>
<feature type="signal peptide" evidence="1">
    <location>
        <begin position="1"/>
        <end position="23"/>
    </location>
</feature>